<name>A0A060R5S2_9BACT</name>
<dbReference type="OrthoDB" id="9803598at2"/>
<evidence type="ECO:0000259" key="1">
    <source>
        <dbReference type="Pfam" id="PF00425"/>
    </source>
</evidence>
<gene>
    <name evidence="2" type="ORF">BN938_0040</name>
</gene>
<accession>A0A060R5S2</accession>
<evidence type="ECO:0000313" key="2">
    <source>
        <dbReference type="EMBL" id="CDN30147.1"/>
    </source>
</evidence>
<reference evidence="2 3" key="1">
    <citation type="journal article" date="2015" name="Genome Announc.">
        <title>Complete Genome Sequence of the Novel Leech Symbiont Mucinivorans hirudinis M3T.</title>
        <authorList>
            <person name="Nelson M.C."/>
            <person name="Bomar L."/>
            <person name="Graf J."/>
        </authorList>
    </citation>
    <scope>NUCLEOTIDE SEQUENCE [LARGE SCALE GENOMIC DNA]</scope>
    <source>
        <strain evidence="3">M3</strain>
    </source>
</reference>
<keyword evidence="2" id="KW-0032">Aminotransferase</keyword>
<organism evidence="2 3">
    <name type="scientific">Mucinivorans hirudinis</name>
    <dbReference type="NCBI Taxonomy" id="1433126"/>
    <lineage>
        <taxon>Bacteria</taxon>
        <taxon>Pseudomonadati</taxon>
        <taxon>Bacteroidota</taxon>
        <taxon>Bacteroidia</taxon>
        <taxon>Bacteroidales</taxon>
        <taxon>Rikenellaceae</taxon>
        <taxon>Mucinivorans</taxon>
    </lineage>
</organism>
<keyword evidence="2" id="KW-0808">Transferase</keyword>
<dbReference type="GO" id="GO:0046820">
    <property type="term" value="F:4-amino-4-deoxychorismate synthase activity"/>
    <property type="evidence" value="ECO:0007669"/>
    <property type="project" value="UniProtKB-EC"/>
</dbReference>
<dbReference type="InterPro" id="IPR019999">
    <property type="entry name" value="Anth_synth_I-like"/>
</dbReference>
<dbReference type="EC" id="2.6.1.85" evidence="2"/>
<dbReference type="InterPro" id="IPR015890">
    <property type="entry name" value="Chorismate_C"/>
</dbReference>
<dbReference type="HOGENOM" id="CLU_006493_1_0_10"/>
<dbReference type="PANTHER" id="PTHR11236">
    <property type="entry name" value="AMINOBENZOATE/ANTHRANILATE SYNTHASE"/>
    <property type="match status" value="1"/>
</dbReference>
<dbReference type="NCBIfam" id="NF005486">
    <property type="entry name" value="PRK07093.1"/>
    <property type="match status" value="1"/>
</dbReference>
<dbReference type="InterPro" id="IPR005801">
    <property type="entry name" value="ADC_synthase"/>
</dbReference>
<dbReference type="EMBL" id="HG934468">
    <property type="protein sequence ID" value="CDN30147.1"/>
    <property type="molecule type" value="Genomic_DNA"/>
</dbReference>
<sequence>MEYISREQIREQVNHLAAARIPFLFLVDYKAEKGAVIKLTELASNGIACAIDGVEIGRRVVADPHETDLRVEPILFDDYKKYFDRVMEHIHHGDSYLLNLTFASRLVNDLDMSSIYLNSRAGYKFMIEDEFLFYSPEPFLRIENDVVSCCPMKGTSKDEKALIESCKELCEHHTIVDLIRNDLSMISRDVEVEKFRYTEAITTANGKVFQTSSKISGKLDDRWRERLGDIILRVLPAGSISGAPKVRTMEIIEEVEPTKRGFYTGVMGVYDGIGLDSCVIIRYIEKCAQGDYYFRSGGGITAQSNAEEEYAELLAKIYVPII</sequence>
<protein>
    <submittedName>
        <fullName evidence="2">Para-aminobenzoate synthase, aminase component</fullName>
        <ecNumber evidence="2">2.6.1.85</ecNumber>
    </submittedName>
</protein>
<dbReference type="PANTHER" id="PTHR11236:SF50">
    <property type="entry name" value="AMINODEOXYCHORISMATE SYNTHASE COMPONENT 1"/>
    <property type="match status" value="1"/>
</dbReference>
<dbReference type="AlphaFoldDB" id="A0A060R5S2"/>
<dbReference type="PATRIC" id="fig|1433126.3.peg.40"/>
<dbReference type="Gene3D" id="3.60.120.10">
    <property type="entry name" value="Anthranilate synthase"/>
    <property type="match status" value="1"/>
</dbReference>
<dbReference type="GO" id="GO:0000162">
    <property type="term" value="P:L-tryptophan biosynthetic process"/>
    <property type="evidence" value="ECO:0007669"/>
    <property type="project" value="TreeGrafter"/>
</dbReference>
<dbReference type="KEGG" id="rbc:BN938_0040"/>
<proteinExistence type="predicted"/>
<dbReference type="STRING" id="1433126.BN938_0040"/>
<feature type="domain" description="Chorismate-utilising enzyme C-terminal" evidence="1">
    <location>
        <begin position="77"/>
        <end position="316"/>
    </location>
</feature>
<keyword evidence="3" id="KW-1185">Reference proteome</keyword>
<dbReference type="Proteomes" id="UP000027616">
    <property type="component" value="Chromosome I"/>
</dbReference>
<dbReference type="Pfam" id="PF00425">
    <property type="entry name" value="Chorismate_bind"/>
    <property type="match status" value="1"/>
</dbReference>
<dbReference type="PRINTS" id="PR00095">
    <property type="entry name" value="ANTSNTHASEI"/>
</dbReference>
<dbReference type="eggNOG" id="COG0147">
    <property type="taxonomic scope" value="Bacteria"/>
</dbReference>
<dbReference type="SUPFAM" id="SSF56322">
    <property type="entry name" value="ADC synthase"/>
    <property type="match status" value="1"/>
</dbReference>
<evidence type="ECO:0000313" key="3">
    <source>
        <dbReference type="Proteomes" id="UP000027616"/>
    </source>
</evidence>